<feature type="compositionally biased region" description="Basic and acidic residues" evidence="1">
    <location>
        <begin position="528"/>
        <end position="540"/>
    </location>
</feature>
<dbReference type="PANTHER" id="PTHR21616">
    <property type="entry name" value="CENTROSOME SPINDLE POLE ASSOCIATED PROTEIN"/>
    <property type="match status" value="1"/>
</dbReference>
<feature type="compositionally biased region" description="Polar residues" evidence="1">
    <location>
        <begin position="131"/>
        <end position="146"/>
    </location>
</feature>
<gene>
    <name evidence="2" type="ORF">KFL_000400370</name>
</gene>
<feature type="compositionally biased region" description="Basic and acidic residues" evidence="1">
    <location>
        <begin position="435"/>
        <end position="490"/>
    </location>
</feature>
<dbReference type="PANTHER" id="PTHR21616:SF2">
    <property type="entry name" value="CENTROSOME AND SPINDLE POLE-ASSOCIATED PROTEIN 1"/>
    <property type="match status" value="1"/>
</dbReference>
<proteinExistence type="predicted"/>
<feature type="compositionally biased region" description="Polar residues" evidence="1">
    <location>
        <begin position="157"/>
        <end position="179"/>
    </location>
</feature>
<reference evidence="2 3" key="1">
    <citation type="journal article" date="2014" name="Nat. Commun.">
        <title>Klebsormidium flaccidum genome reveals primary factors for plant terrestrial adaptation.</title>
        <authorList>
            <person name="Hori K."/>
            <person name="Maruyama F."/>
            <person name="Fujisawa T."/>
            <person name="Togashi T."/>
            <person name="Yamamoto N."/>
            <person name="Seo M."/>
            <person name="Sato S."/>
            <person name="Yamada T."/>
            <person name="Mori H."/>
            <person name="Tajima N."/>
            <person name="Moriyama T."/>
            <person name="Ikeuchi M."/>
            <person name="Watanabe M."/>
            <person name="Wada H."/>
            <person name="Kobayashi K."/>
            <person name="Saito M."/>
            <person name="Masuda T."/>
            <person name="Sasaki-Sekimoto Y."/>
            <person name="Mashiguchi K."/>
            <person name="Awai K."/>
            <person name="Shimojima M."/>
            <person name="Masuda S."/>
            <person name="Iwai M."/>
            <person name="Nobusawa T."/>
            <person name="Narise T."/>
            <person name="Kondo S."/>
            <person name="Saito H."/>
            <person name="Sato R."/>
            <person name="Murakawa M."/>
            <person name="Ihara Y."/>
            <person name="Oshima-Yamada Y."/>
            <person name="Ohtaka K."/>
            <person name="Satoh M."/>
            <person name="Sonobe K."/>
            <person name="Ishii M."/>
            <person name="Ohtani R."/>
            <person name="Kanamori-Sato M."/>
            <person name="Honoki R."/>
            <person name="Miyazaki D."/>
            <person name="Mochizuki H."/>
            <person name="Umetsu J."/>
            <person name="Higashi K."/>
            <person name="Shibata D."/>
            <person name="Kamiya Y."/>
            <person name="Sato N."/>
            <person name="Nakamura Y."/>
            <person name="Tabata S."/>
            <person name="Ida S."/>
            <person name="Kurokawa K."/>
            <person name="Ohta H."/>
        </authorList>
    </citation>
    <scope>NUCLEOTIDE SEQUENCE [LARGE SCALE GENOMIC DNA]</scope>
    <source>
        <strain evidence="2 3">NIES-2285</strain>
    </source>
</reference>
<dbReference type="GO" id="GO:0000922">
    <property type="term" value="C:spindle pole"/>
    <property type="evidence" value="ECO:0007669"/>
    <property type="project" value="InterPro"/>
</dbReference>
<feature type="compositionally biased region" description="Basic and acidic residues" evidence="1">
    <location>
        <begin position="584"/>
        <end position="596"/>
    </location>
</feature>
<dbReference type="EMBL" id="DF236989">
    <property type="protein sequence ID" value="GAQ79893.1"/>
    <property type="molecule type" value="Genomic_DNA"/>
</dbReference>
<feature type="compositionally biased region" description="Low complexity" evidence="1">
    <location>
        <begin position="494"/>
        <end position="512"/>
    </location>
</feature>
<evidence type="ECO:0000256" key="1">
    <source>
        <dbReference type="SAM" id="MobiDB-lite"/>
    </source>
</evidence>
<dbReference type="Proteomes" id="UP000054558">
    <property type="component" value="Unassembled WGS sequence"/>
</dbReference>
<feature type="compositionally biased region" description="Polar residues" evidence="1">
    <location>
        <begin position="330"/>
        <end position="341"/>
    </location>
</feature>
<protein>
    <submittedName>
        <fullName evidence="2">Uncharacterized protein</fullName>
    </submittedName>
</protein>
<dbReference type="OrthoDB" id="2021194at2759"/>
<evidence type="ECO:0000313" key="3">
    <source>
        <dbReference type="Proteomes" id="UP000054558"/>
    </source>
</evidence>
<accession>A0A1Y1HPB9</accession>
<keyword evidence="3" id="KW-1185">Reference proteome</keyword>
<feature type="compositionally biased region" description="Basic and acidic residues" evidence="1">
    <location>
        <begin position="417"/>
        <end position="427"/>
    </location>
</feature>
<feature type="region of interest" description="Disordered" evidence="1">
    <location>
        <begin position="774"/>
        <end position="795"/>
    </location>
</feature>
<dbReference type="OMA" id="ICTPAVE"/>
<dbReference type="GO" id="GO:0032467">
    <property type="term" value="P:positive regulation of cytokinesis"/>
    <property type="evidence" value="ECO:0007669"/>
    <property type="project" value="InterPro"/>
</dbReference>
<dbReference type="STRING" id="105231.A0A1Y1HPB9"/>
<sequence>MAAKFGGSLSTLHSGGLPADYLEKQEQKTRYAQQQIRDKKERLRREKDGGGARGPFEANPQTVHQRRLLADGGAVLANANGGPDDSLSPQYSQPPHLSYQGREAYDADRSYPMRSPEAYNAERSFPGRSPPYNSTLSPNSDSQKNWSPAADGVNALPSATWQSQNEPWSPGGASQTLSPDSRWGGESGQSVSPPKARTFMSGVADLHGVKAADRVREEQRRQEYAMELERQVQEKARAKAAEREARIARERREEQEAAAYNPWGRGGGGAPLRDPTGGIITELRGRRTQPDQASPGHYATGSSPGSSGALGLGGFQPAEQQTNFRRRNHFTSGAEQRNGVTSPLGRSVEFAGETMSPRFGGVGSPPGGPSREDFAEQTSASGQAWQEEKDANWGSPTSQTSDGAKDADGGNHSYGRMRQERMSEWERAQFAQKQAAKERVQAELRAQIEEKKRRKDEEDARRRREEEAQERRIAQDQERMRAAFEAEQAKARAKATQFEAAAATAAAPAGKAAKGRPRGGQVVEISGDDIKSKGLDKAFEEPAAAAPPAAPSPRRRPGRDHKTSADEGLDAAASGTESFSNALTDRRDEVEKESFGRHQSGPDLGPFRGHLYDPPVSKSPLGRRAALGRVAEEDSPDRHVGGGPGRHVADGHSPGGGFSEMEKFQMQMRQEQMEMMLRLERQERELGDLRAAALSSQAEARAAVSELEKVRYAMRLGASPLARSTDSGKLSLESPVGRLELALLPINSSFDFGGVDVAASMHSESMMIYPPNAKLAGGSRLPTRSGRGGLLQGGEGEATYDPIALASARPLSSLPGGRAMQNRPPSARIAESSS</sequence>
<evidence type="ECO:0000313" key="2">
    <source>
        <dbReference type="EMBL" id="GAQ79893.1"/>
    </source>
</evidence>
<dbReference type="GO" id="GO:0005874">
    <property type="term" value="C:microtubule"/>
    <property type="evidence" value="ECO:0007669"/>
    <property type="project" value="InterPro"/>
</dbReference>
<dbReference type="InterPro" id="IPR026708">
    <property type="entry name" value="CSPP1"/>
</dbReference>
<feature type="compositionally biased region" description="Basic and acidic residues" evidence="1">
    <location>
        <begin position="630"/>
        <end position="640"/>
    </location>
</feature>
<organism evidence="2 3">
    <name type="scientific">Klebsormidium nitens</name>
    <name type="common">Green alga</name>
    <name type="synonym">Ulothrix nitens</name>
    <dbReference type="NCBI Taxonomy" id="105231"/>
    <lineage>
        <taxon>Eukaryota</taxon>
        <taxon>Viridiplantae</taxon>
        <taxon>Streptophyta</taxon>
        <taxon>Klebsormidiophyceae</taxon>
        <taxon>Klebsormidiales</taxon>
        <taxon>Klebsormidiaceae</taxon>
        <taxon>Klebsormidium</taxon>
    </lineage>
</organism>
<name>A0A1Y1HPB9_KLENI</name>
<feature type="region of interest" description="Disordered" evidence="1">
    <location>
        <begin position="809"/>
        <end position="834"/>
    </location>
</feature>
<feature type="compositionally biased region" description="Gly residues" evidence="1">
    <location>
        <begin position="786"/>
        <end position="795"/>
    </location>
</feature>
<feature type="compositionally biased region" description="Low complexity" evidence="1">
    <location>
        <begin position="1"/>
        <end position="17"/>
    </location>
</feature>
<dbReference type="AlphaFoldDB" id="A0A1Y1HPB9"/>
<feature type="region of interest" description="Disordered" evidence="1">
    <location>
        <begin position="1"/>
        <end position="215"/>
    </location>
</feature>
<feature type="compositionally biased region" description="Basic and acidic residues" evidence="1">
    <location>
        <begin position="243"/>
        <end position="255"/>
    </location>
</feature>
<feature type="region of interest" description="Disordered" evidence="1">
    <location>
        <begin position="243"/>
        <end position="654"/>
    </location>
</feature>
<feature type="compositionally biased region" description="Basic and acidic residues" evidence="1">
    <location>
        <begin position="36"/>
        <end position="50"/>
    </location>
</feature>